<evidence type="ECO:0000313" key="2">
    <source>
        <dbReference type="Proteomes" id="UP000677152"/>
    </source>
</evidence>
<proteinExistence type="predicted"/>
<accession>A0AA45L4H8</accession>
<dbReference type="Proteomes" id="UP000677152">
    <property type="component" value="Chromosome"/>
</dbReference>
<protein>
    <recommendedName>
        <fullName evidence="3">DUF4034 domain-containing protein</fullName>
    </recommendedName>
</protein>
<dbReference type="AlphaFoldDB" id="A0AA45L4H8"/>
<gene>
    <name evidence="1" type="ORF">KCV87_25455</name>
</gene>
<reference evidence="1" key="1">
    <citation type="submission" date="2021-04" db="EMBL/GenBank/DDBJ databases">
        <title>Genomic sequence of Actinosynnema pretiosum subsp. pretiosum ATCC 31280 (C-14919).</title>
        <authorList>
            <person name="Bai L."/>
            <person name="Wang X."/>
            <person name="Xiao Y."/>
        </authorList>
    </citation>
    <scope>NUCLEOTIDE SEQUENCE</scope>
    <source>
        <strain evidence="1">ATCC 31280</strain>
    </source>
</reference>
<dbReference type="EMBL" id="CP073249">
    <property type="protein sequence ID" value="QUF02773.1"/>
    <property type="molecule type" value="Genomic_DNA"/>
</dbReference>
<sequence length="338" mass="37578">MGVFRRRRPAAVAREVVRDHTYDDAILDIAAEEMDAGHLRAATTVLAECREDPEVRALRVEVLGEHAIGHADELLELAKSNEDPDLWLLAGTAFIREAWAVRGTGRADSVGKDRFKVFFATLRKSVAPLHEAAKLLPGDAVPWAQLQVAGLGLQVDREQKDEVWREVVARCPTLYPAHWTRLQTLAAKWGGSAEEMMAFAQGSVDAAPTGNPVVAMLPLAHFEVFLEKFEEAVGDRSALRIASLKLRYFGRVREELAAAADRWTSADAQTLPQLQPHPRALQAHNLFAAAFALAEDAPRAKRHLIGMRDHVHDVPWAYVAYLADDLEREYSELANKYL</sequence>
<organism evidence="1 2">
    <name type="scientific">Actinosynnema pretiosum subsp. pretiosum</name>
    <dbReference type="NCBI Taxonomy" id="103721"/>
    <lineage>
        <taxon>Bacteria</taxon>
        <taxon>Bacillati</taxon>
        <taxon>Actinomycetota</taxon>
        <taxon>Actinomycetes</taxon>
        <taxon>Pseudonocardiales</taxon>
        <taxon>Pseudonocardiaceae</taxon>
        <taxon>Actinosynnema</taxon>
    </lineage>
</organism>
<evidence type="ECO:0000313" key="1">
    <source>
        <dbReference type="EMBL" id="QUF02773.1"/>
    </source>
</evidence>
<name>A0AA45L4H8_9PSEU</name>
<evidence type="ECO:0008006" key="3">
    <source>
        <dbReference type="Google" id="ProtNLM"/>
    </source>
</evidence>